<dbReference type="InterPro" id="IPR014757">
    <property type="entry name" value="Tscrpt_reg_IclR_C"/>
</dbReference>
<dbReference type="Gene3D" id="1.10.10.10">
    <property type="entry name" value="Winged helix-like DNA-binding domain superfamily/Winged helix DNA-binding domain"/>
    <property type="match status" value="1"/>
</dbReference>
<keyword evidence="3" id="KW-0804">Transcription</keyword>
<dbReference type="Pfam" id="PF09339">
    <property type="entry name" value="HTH_IclR"/>
    <property type="match status" value="1"/>
</dbReference>
<evidence type="ECO:0000313" key="6">
    <source>
        <dbReference type="EMBL" id="KOG87616.1"/>
    </source>
</evidence>
<dbReference type="PANTHER" id="PTHR30136:SF24">
    <property type="entry name" value="HTH-TYPE TRANSCRIPTIONAL REPRESSOR ALLR"/>
    <property type="match status" value="1"/>
</dbReference>
<dbReference type="SMART" id="SM00346">
    <property type="entry name" value="HTH_ICLR"/>
    <property type="match status" value="1"/>
</dbReference>
<comment type="caution">
    <text evidence="6">The sequence shown here is derived from an EMBL/GenBank/DDBJ whole genome shotgun (WGS) entry which is preliminary data.</text>
</comment>
<dbReference type="InterPro" id="IPR036390">
    <property type="entry name" value="WH_DNA-bd_sf"/>
</dbReference>
<evidence type="ECO:0000256" key="3">
    <source>
        <dbReference type="ARBA" id="ARBA00023163"/>
    </source>
</evidence>
<dbReference type="EMBL" id="LGUT01002123">
    <property type="protein sequence ID" value="KOG87616.1"/>
    <property type="molecule type" value="Genomic_DNA"/>
</dbReference>
<dbReference type="Proteomes" id="UP000037020">
    <property type="component" value="Unassembled WGS sequence"/>
</dbReference>
<evidence type="ECO:0008006" key="8">
    <source>
        <dbReference type="Google" id="ProtNLM"/>
    </source>
</evidence>
<dbReference type="InterPro" id="IPR036388">
    <property type="entry name" value="WH-like_DNA-bd_sf"/>
</dbReference>
<accession>A0ABR5J2E9</accession>
<sequence length="261" mass="27751">MPASVPGPQSVDRALDLLDAVAEAPGPVTAKALARRLGCGLSTVYALLGSLTARGHLTRSAAGYTLGYRLPELHRAFQRQMRIDDGLHEVLLRVRRAAGADAYFSTYRDGEIAVLDGTTAIHDTEAVFSVGQETTAHATAHGKVLLSALPRSVRRQYLAARGMPRMTPRTITSPERFDVELRRVRREGFAVEVEEAREGMACVAVPVSVSGGVPAGGVAGGVVAAVSAALPLGEFTRRRESLTEVVRRAAVEAEGLTMRAV</sequence>
<dbReference type="Pfam" id="PF01614">
    <property type="entry name" value="IclR_C"/>
    <property type="match status" value="1"/>
</dbReference>
<keyword evidence="7" id="KW-1185">Reference proteome</keyword>
<dbReference type="Gene3D" id="3.30.450.40">
    <property type="match status" value="1"/>
</dbReference>
<dbReference type="InterPro" id="IPR005471">
    <property type="entry name" value="Tscrpt_reg_IclR_N"/>
</dbReference>
<proteinExistence type="predicted"/>
<evidence type="ECO:0000259" key="5">
    <source>
        <dbReference type="PROSITE" id="PS51078"/>
    </source>
</evidence>
<dbReference type="PANTHER" id="PTHR30136">
    <property type="entry name" value="HELIX-TURN-HELIX TRANSCRIPTIONAL REGULATOR, ICLR FAMILY"/>
    <property type="match status" value="1"/>
</dbReference>
<keyword evidence="2" id="KW-0238">DNA-binding</keyword>
<keyword evidence="1" id="KW-0805">Transcription regulation</keyword>
<evidence type="ECO:0000256" key="1">
    <source>
        <dbReference type="ARBA" id="ARBA00023015"/>
    </source>
</evidence>
<dbReference type="SUPFAM" id="SSF46785">
    <property type="entry name" value="Winged helix' DNA-binding domain"/>
    <property type="match status" value="1"/>
</dbReference>
<dbReference type="InterPro" id="IPR050707">
    <property type="entry name" value="HTH_MetabolicPath_Reg"/>
</dbReference>
<dbReference type="RefSeq" id="WP_048833043.1">
    <property type="nucleotide sequence ID" value="NZ_JBIRHZ010000002.1"/>
</dbReference>
<evidence type="ECO:0000256" key="2">
    <source>
        <dbReference type="ARBA" id="ARBA00023125"/>
    </source>
</evidence>
<dbReference type="InterPro" id="IPR029016">
    <property type="entry name" value="GAF-like_dom_sf"/>
</dbReference>
<protein>
    <recommendedName>
        <fullName evidence="8">IclR family transcriptional regulator</fullName>
    </recommendedName>
</protein>
<gene>
    <name evidence="6" type="ORF">ADK38_24430</name>
</gene>
<dbReference type="PROSITE" id="PS51077">
    <property type="entry name" value="HTH_ICLR"/>
    <property type="match status" value="1"/>
</dbReference>
<organism evidence="6 7">
    <name type="scientific">Streptomyces varsoviensis</name>
    <dbReference type="NCBI Taxonomy" id="67373"/>
    <lineage>
        <taxon>Bacteria</taxon>
        <taxon>Bacillati</taxon>
        <taxon>Actinomycetota</taxon>
        <taxon>Actinomycetes</taxon>
        <taxon>Kitasatosporales</taxon>
        <taxon>Streptomycetaceae</taxon>
        <taxon>Streptomyces</taxon>
    </lineage>
</organism>
<feature type="domain" description="IclR-ED" evidence="5">
    <location>
        <begin position="69"/>
        <end position="261"/>
    </location>
</feature>
<evidence type="ECO:0000313" key="7">
    <source>
        <dbReference type="Proteomes" id="UP000037020"/>
    </source>
</evidence>
<evidence type="ECO:0000259" key="4">
    <source>
        <dbReference type="PROSITE" id="PS51077"/>
    </source>
</evidence>
<dbReference type="PROSITE" id="PS51078">
    <property type="entry name" value="ICLR_ED"/>
    <property type="match status" value="1"/>
</dbReference>
<feature type="domain" description="HTH iclR-type" evidence="4">
    <location>
        <begin position="8"/>
        <end position="68"/>
    </location>
</feature>
<dbReference type="SUPFAM" id="SSF55781">
    <property type="entry name" value="GAF domain-like"/>
    <property type="match status" value="1"/>
</dbReference>
<reference evidence="6 7" key="1">
    <citation type="submission" date="2015-07" db="EMBL/GenBank/DDBJ databases">
        <authorList>
            <person name="Ju K.-S."/>
            <person name="Doroghazi J.R."/>
            <person name="Metcalf W.W."/>
        </authorList>
    </citation>
    <scope>NUCLEOTIDE SEQUENCE [LARGE SCALE GENOMIC DNA]</scope>
    <source>
        <strain evidence="6 7">NRRL B-3589</strain>
    </source>
</reference>
<name>A0ABR5J2E9_9ACTN</name>